<dbReference type="AlphaFoldDB" id="A0AAV4SBM6"/>
<dbReference type="PANTHER" id="PTHR43615:SF1">
    <property type="entry name" value="PPDK_N DOMAIN-CONTAINING PROTEIN"/>
    <property type="match status" value="1"/>
</dbReference>
<keyword evidence="2" id="KW-1185">Reference proteome</keyword>
<evidence type="ECO:0000313" key="1">
    <source>
        <dbReference type="EMBL" id="GIY30571.1"/>
    </source>
</evidence>
<dbReference type="InterPro" id="IPR051549">
    <property type="entry name" value="PEP_Utilizing_Enz"/>
</dbReference>
<protein>
    <submittedName>
        <fullName evidence="1">Phosphoenolpyruvate synthase</fullName>
    </submittedName>
</protein>
<sequence length="343" mass="39671">MISIFWRLLDDPQLLSYAYGKVKPGGKPSVRSILRHYWDLFFYDLGFEKVKKKINNYSLDFLKFKTAEETFTALINSCSDFDEAAEMHIESSESSSEWNMTLLQILSEAKRNDFATLLGTSSNVESAAIPQMIQDISCQIVKDLGNERFRCFSVELGPHGRKPNIGYKRQKLFLDIISENSLKKTWPQMFEGVRCPISYMGYETKLLVKLLQNLAVSTKKEIKKESDSINKIFSQLHITLNFTSRVREAGKSLTIKSFDHWRKGYRRLGKLMVSEGRLPDQDLIFFLTLDEIDDLLKTRSPCIISRARSRRKLFPIVDEYKFPEIMRGVPKPVNDDDKSADMQ</sequence>
<gene>
    <name evidence="1" type="primary">pps_3</name>
    <name evidence="1" type="ORF">CEXT_574311</name>
</gene>
<organism evidence="1 2">
    <name type="scientific">Caerostris extrusa</name>
    <name type="common">Bark spider</name>
    <name type="synonym">Caerostris bankana</name>
    <dbReference type="NCBI Taxonomy" id="172846"/>
    <lineage>
        <taxon>Eukaryota</taxon>
        <taxon>Metazoa</taxon>
        <taxon>Ecdysozoa</taxon>
        <taxon>Arthropoda</taxon>
        <taxon>Chelicerata</taxon>
        <taxon>Arachnida</taxon>
        <taxon>Araneae</taxon>
        <taxon>Araneomorphae</taxon>
        <taxon>Entelegynae</taxon>
        <taxon>Araneoidea</taxon>
        <taxon>Araneidae</taxon>
        <taxon>Caerostris</taxon>
    </lineage>
</organism>
<evidence type="ECO:0000313" key="2">
    <source>
        <dbReference type="Proteomes" id="UP001054945"/>
    </source>
</evidence>
<name>A0AAV4SBM6_CAEEX</name>
<dbReference type="EMBL" id="BPLR01009250">
    <property type="protein sequence ID" value="GIY30571.1"/>
    <property type="molecule type" value="Genomic_DNA"/>
</dbReference>
<dbReference type="PANTHER" id="PTHR43615">
    <property type="entry name" value="PHOSPHOENOLPYRUVATE SYNTHASE-RELATED"/>
    <property type="match status" value="1"/>
</dbReference>
<proteinExistence type="predicted"/>
<accession>A0AAV4SBM6</accession>
<dbReference type="Proteomes" id="UP001054945">
    <property type="component" value="Unassembled WGS sequence"/>
</dbReference>
<comment type="caution">
    <text evidence="1">The sequence shown here is derived from an EMBL/GenBank/DDBJ whole genome shotgun (WGS) entry which is preliminary data.</text>
</comment>
<reference evidence="1 2" key="1">
    <citation type="submission" date="2021-06" db="EMBL/GenBank/DDBJ databases">
        <title>Caerostris extrusa draft genome.</title>
        <authorList>
            <person name="Kono N."/>
            <person name="Arakawa K."/>
        </authorList>
    </citation>
    <scope>NUCLEOTIDE SEQUENCE [LARGE SCALE GENOMIC DNA]</scope>
</reference>